<protein>
    <submittedName>
        <fullName evidence="15">Cytochrome b</fullName>
    </submittedName>
</protein>
<evidence type="ECO:0000256" key="12">
    <source>
        <dbReference type="ARBA" id="ARBA00037975"/>
    </source>
</evidence>
<keyword evidence="3" id="KW-0813">Transport</keyword>
<sequence>MWIGIMKDMKAQLSKTTLTLHWLVGVTVILLLIVGFYMDAAKARELYPIHKSIGMLVLVLAVVRILWRIRQGWPQPLTDNLLQIGLARIAHWILITVTIIMPVSGMVMSAMGGHGLILFGWELVAANPDPNNLEKVIAVDKGLAKLAKSVHESCAYIAALIVTIHILASLYHHLLKKDGTLERMLGKKVE</sequence>
<keyword evidence="16" id="KW-1185">Reference proteome</keyword>
<evidence type="ECO:0000256" key="6">
    <source>
        <dbReference type="ARBA" id="ARBA00022692"/>
    </source>
</evidence>
<dbReference type="OrthoDB" id="9793784at2"/>
<keyword evidence="7" id="KW-0479">Metal-binding</keyword>
<comment type="cofactor">
    <cofactor evidence="1">
        <name>heme b</name>
        <dbReference type="ChEBI" id="CHEBI:60344"/>
    </cofactor>
</comment>
<gene>
    <name evidence="15" type="ORF">E8M12_02310</name>
</gene>
<evidence type="ECO:0000256" key="5">
    <source>
        <dbReference type="ARBA" id="ARBA00022617"/>
    </source>
</evidence>
<evidence type="ECO:0000256" key="3">
    <source>
        <dbReference type="ARBA" id="ARBA00022448"/>
    </source>
</evidence>
<dbReference type="GO" id="GO:0022904">
    <property type="term" value="P:respiratory electron transport chain"/>
    <property type="evidence" value="ECO:0007669"/>
    <property type="project" value="InterPro"/>
</dbReference>
<feature type="transmembrane region" description="Helical" evidence="13">
    <location>
        <begin position="89"/>
        <end position="108"/>
    </location>
</feature>
<dbReference type="AlphaFoldDB" id="A0A4U1B9G9"/>
<feature type="domain" description="Cytochrome b561 bacterial/Ni-hydrogenase" evidence="14">
    <location>
        <begin position="15"/>
        <end position="186"/>
    </location>
</feature>
<dbReference type="InterPro" id="IPR052168">
    <property type="entry name" value="Cytochrome_b561_oxidase"/>
</dbReference>
<proteinExistence type="inferred from homology"/>
<dbReference type="GO" id="GO:0046872">
    <property type="term" value="F:metal ion binding"/>
    <property type="evidence" value="ECO:0007669"/>
    <property type="project" value="UniProtKB-KW"/>
</dbReference>
<comment type="caution">
    <text evidence="15">The sequence shown here is derived from an EMBL/GenBank/DDBJ whole genome shotgun (WGS) entry which is preliminary data.</text>
</comment>
<keyword evidence="8" id="KW-0249">Electron transport</keyword>
<comment type="subcellular location">
    <subcellularLocation>
        <location evidence="2">Cell membrane</location>
        <topology evidence="2">Multi-pass membrane protein</topology>
    </subcellularLocation>
</comment>
<evidence type="ECO:0000256" key="8">
    <source>
        <dbReference type="ARBA" id="ARBA00022982"/>
    </source>
</evidence>
<keyword evidence="5" id="KW-0349">Heme</keyword>
<evidence type="ECO:0000256" key="11">
    <source>
        <dbReference type="ARBA" id="ARBA00023136"/>
    </source>
</evidence>
<dbReference type="SUPFAM" id="SSF81342">
    <property type="entry name" value="Transmembrane di-heme cytochromes"/>
    <property type="match status" value="1"/>
</dbReference>
<dbReference type="PANTHER" id="PTHR30529:SF7">
    <property type="entry name" value="CYTOCHROME B561 BACTERIAL_NI-HYDROGENASE DOMAIN-CONTAINING PROTEIN"/>
    <property type="match status" value="1"/>
</dbReference>
<evidence type="ECO:0000256" key="9">
    <source>
        <dbReference type="ARBA" id="ARBA00022989"/>
    </source>
</evidence>
<name>A0A4U1B9G9_9GAMM</name>
<dbReference type="EMBL" id="SWDB01000004">
    <property type="protein sequence ID" value="TKB47112.1"/>
    <property type="molecule type" value="Genomic_DNA"/>
</dbReference>
<dbReference type="GO" id="GO:0009055">
    <property type="term" value="F:electron transfer activity"/>
    <property type="evidence" value="ECO:0007669"/>
    <property type="project" value="InterPro"/>
</dbReference>
<evidence type="ECO:0000259" key="14">
    <source>
        <dbReference type="Pfam" id="PF01292"/>
    </source>
</evidence>
<evidence type="ECO:0000256" key="1">
    <source>
        <dbReference type="ARBA" id="ARBA00001970"/>
    </source>
</evidence>
<feature type="transmembrane region" description="Helical" evidence="13">
    <location>
        <begin position="52"/>
        <end position="69"/>
    </location>
</feature>
<feature type="transmembrane region" description="Helical" evidence="13">
    <location>
        <begin position="20"/>
        <end position="40"/>
    </location>
</feature>
<dbReference type="Pfam" id="PF01292">
    <property type="entry name" value="Ni_hydr_CYTB"/>
    <property type="match status" value="1"/>
</dbReference>
<evidence type="ECO:0000256" key="4">
    <source>
        <dbReference type="ARBA" id="ARBA00022475"/>
    </source>
</evidence>
<accession>A0A4U1B9G9</accession>
<dbReference type="PANTHER" id="PTHR30529">
    <property type="entry name" value="CYTOCHROME B561"/>
    <property type="match status" value="1"/>
</dbReference>
<dbReference type="Gene3D" id="1.20.950.20">
    <property type="entry name" value="Transmembrane di-heme cytochromes, Chain C"/>
    <property type="match status" value="2"/>
</dbReference>
<dbReference type="InterPro" id="IPR011577">
    <property type="entry name" value="Cyt_b561_bac/Ni-Hgenase"/>
</dbReference>
<dbReference type="Proteomes" id="UP000307999">
    <property type="component" value="Unassembled WGS sequence"/>
</dbReference>
<evidence type="ECO:0000313" key="15">
    <source>
        <dbReference type="EMBL" id="TKB47112.1"/>
    </source>
</evidence>
<dbReference type="GO" id="GO:0020037">
    <property type="term" value="F:heme binding"/>
    <property type="evidence" value="ECO:0007669"/>
    <property type="project" value="TreeGrafter"/>
</dbReference>
<keyword evidence="11 13" id="KW-0472">Membrane</keyword>
<keyword evidence="6 13" id="KW-0812">Transmembrane</keyword>
<evidence type="ECO:0000313" key="16">
    <source>
        <dbReference type="Proteomes" id="UP000307999"/>
    </source>
</evidence>
<keyword evidence="10" id="KW-0408">Iron</keyword>
<dbReference type="InterPro" id="IPR016174">
    <property type="entry name" value="Di-haem_cyt_TM"/>
</dbReference>
<evidence type="ECO:0000256" key="13">
    <source>
        <dbReference type="SAM" id="Phobius"/>
    </source>
</evidence>
<evidence type="ECO:0000256" key="2">
    <source>
        <dbReference type="ARBA" id="ARBA00004651"/>
    </source>
</evidence>
<comment type="similarity">
    <text evidence="12">Belongs to the cytochrome b561 family.</text>
</comment>
<evidence type="ECO:0000256" key="10">
    <source>
        <dbReference type="ARBA" id="ARBA00023004"/>
    </source>
</evidence>
<organism evidence="15 16">
    <name type="scientific">Thalassotalea mangrovi</name>
    <dbReference type="NCBI Taxonomy" id="2572245"/>
    <lineage>
        <taxon>Bacteria</taxon>
        <taxon>Pseudomonadati</taxon>
        <taxon>Pseudomonadota</taxon>
        <taxon>Gammaproteobacteria</taxon>
        <taxon>Alteromonadales</taxon>
        <taxon>Colwelliaceae</taxon>
        <taxon>Thalassotalea</taxon>
    </lineage>
</organism>
<dbReference type="GO" id="GO:0005886">
    <property type="term" value="C:plasma membrane"/>
    <property type="evidence" value="ECO:0007669"/>
    <property type="project" value="UniProtKB-SubCell"/>
</dbReference>
<evidence type="ECO:0000256" key="7">
    <source>
        <dbReference type="ARBA" id="ARBA00022723"/>
    </source>
</evidence>
<keyword evidence="9 13" id="KW-1133">Transmembrane helix</keyword>
<feature type="transmembrane region" description="Helical" evidence="13">
    <location>
        <begin position="154"/>
        <end position="174"/>
    </location>
</feature>
<reference evidence="15 16" key="1">
    <citation type="submission" date="2019-04" db="EMBL/GenBank/DDBJ databases">
        <title>Thalassotalea guangxiensis sp. nov., isolated from sediment of the coastal wetland.</title>
        <authorList>
            <person name="Zheng S."/>
            <person name="Zhang D."/>
        </authorList>
    </citation>
    <scope>NUCLEOTIDE SEQUENCE [LARGE SCALE GENOMIC DNA]</scope>
    <source>
        <strain evidence="15 16">ZS-4</strain>
    </source>
</reference>
<keyword evidence="4" id="KW-1003">Cell membrane</keyword>